<reference evidence="3" key="3">
    <citation type="submission" date="2025-08" db="UniProtKB">
        <authorList>
            <consortium name="Ensembl"/>
        </authorList>
    </citation>
    <scope>IDENTIFICATION</scope>
    <source>
        <strain evidence="3">HSOK</strain>
    </source>
</reference>
<keyword evidence="1" id="KW-1015">Disulfide bond</keyword>
<protein>
    <recommendedName>
        <fullName evidence="2">C-type lectin domain-containing protein</fullName>
    </recommendedName>
</protein>
<dbReference type="AlphaFoldDB" id="A0A3P9JER8"/>
<dbReference type="InterPro" id="IPR016186">
    <property type="entry name" value="C-type_lectin-like/link_sf"/>
</dbReference>
<dbReference type="PROSITE" id="PS50041">
    <property type="entry name" value="C_TYPE_LECTIN_2"/>
    <property type="match status" value="1"/>
</dbReference>
<evidence type="ECO:0000313" key="3">
    <source>
        <dbReference type="Ensembl" id="ENSORLP00015030531.1"/>
    </source>
</evidence>
<evidence type="ECO:0000256" key="1">
    <source>
        <dbReference type="ARBA" id="ARBA00023157"/>
    </source>
</evidence>
<feature type="domain" description="C-type lectin" evidence="2">
    <location>
        <begin position="62"/>
        <end position="110"/>
    </location>
</feature>
<reference evidence="3 4" key="2">
    <citation type="submission" date="2017-04" db="EMBL/GenBank/DDBJ databases">
        <title>CpG methylation of centromeres and impact of large insertions on vertebrate speciation.</title>
        <authorList>
            <person name="Ichikawa K."/>
            <person name="Yoshimura J."/>
            <person name="Morishita S."/>
        </authorList>
    </citation>
    <scope>NUCLEOTIDE SEQUENCE</scope>
    <source>
        <strain evidence="3 4">HSOK</strain>
    </source>
</reference>
<reference key="1">
    <citation type="journal article" date="2007" name="Nature">
        <title>The medaka draft genome and insights into vertebrate genome evolution.</title>
        <authorList>
            <person name="Kasahara M."/>
            <person name="Naruse K."/>
            <person name="Sasaki S."/>
            <person name="Nakatani Y."/>
            <person name="Qu W."/>
            <person name="Ahsan B."/>
            <person name="Yamada T."/>
            <person name="Nagayasu Y."/>
            <person name="Doi K."/>
            <person name="Kasai Y."/>
            <person name="Jindo T."/>
            <person name="Kobayashi D."/>
            <person name="Shimada A."/>
            <person name="Toyoda A."/>
            <person name="Kuroki Y."/>
            <person name="Fujiyama A."/>
            <person name="Sasaki T."/>
            <person name="Shimizu A."/>
            <person name="Asakawa S."/>
            <person name="Shimizu N."/>
            <person name="Hashimoto S."/>
            <person name="Yang J."/>
            <person name="Lee Y."/>
            <person name="Matsushima K."/>
            <person name="Sugano S."/>
            <person name="Sakaizumi M."/>
            <person name="Narita T."/>
            <person name="Ohishi K."/>
            <person name="Haga S."/>
            <person name="Ohta F."/>
            <person name="Nomoto H."/>
            <person name="Nogata K."/>
            <person name="Morishita T."/>
            <person name="Endo T."/>
            <person name="Shin-I T."/>
            <person name="Takeda H."/>
            <person name="Morishita S."/>
            <person name="Kohara Y."/>
        </authorList>
    </citation>
    <scope>NUCLEOTIDE SEQUENCE [LARGE SCALE GENOMIC DNA]</scope>
    <source>
        <strain>Hd-rR</strain>
    </source>
</reference>
<dbReference type="InterPro" id="IPR001304">
    <property type="entry name" value="C-type_lectin-like"/>
</dbReference>
<dbReference type="SUPFAM" id="SSF56436">
    <property type="entry name" value="C-type lectin-like"/>
    <property type="match status" value="1"/>
</dbReference>
<proteinExistence type="predicted"/>
<evidence type="ECO:0000259" key="2">
    <source>
        <dbReference type="PROSITE" id="PS50041"/>
    </source>
</evidence>
<evidence type="ECO:0000313" key="4">
    <source>
        <dbReference type="Proteomes" id="UP000265200"/>
    </source>
</evidence>
<dbReference type="InterPro" id="IPR016187">
    <property type="entry name" value="CTDL_fold"/>
</dbReference>
<dbReference type="Proteomes" id="UP000265200">
    <property type="component" value="Chromosome 18"/>
</dbReference>
<reference evidence="3" key="4">
    <citation type="submission" date="2025-09" db="UniProtKB">
        <authorList>
            <consortium name="Ensembl"/>
        </authorList>
    </citation>
    <scope>IDENTIFICATION</scope>
    <source>
        <strain evidence="3">HSOK</strain>
    </source>
</reference>
<dbReference type="InterPro" id="IPR018378">
    <property type="entry name" value="C-type_lectin_CS"/>
</dbReference>
<name>A0A3P9JER8_ORYLA</name>
<dbReference type="Pfam" id="PF00059">
    <property type="entry name" value="Lectin_C"/>
    <property type="match status" value="1"/>
</dbReference>
<accession>A0A3P9JER8</accession>
<organism evidence="3 4">
    <name type="scientific">Oryzias latipes</name>
    <name type="common">Japanese rice fish</name>
    <name type="synonym">Japanese killifish</name>
    <dbReference type="NCBI Taxonomy" id="8090"/>
    <lineage>
        <taxon>Eukaryota</taxon>
        <taxon>Metazoa</taxon>
        <taxon>Chordata</taxon>
        <taxon>Craniata</taxon>
        <taxon>Vertebrata</taxon>
        <taxon>Euteleostomi</taxon>
        <taxon>Actinopterygii</taxon>
        <taxon>Neopterygii</taxon>
        <taxon>Teleostei</taxon>
        <taxon>Neoteleostei</taxon>
        <taxon>Acanthomorphata</taxon>
        <taxon>Ovalentaria</taxon>
        <taxon>Atherinomorphae</taxon>
        <taxon>Beloniformes</taxon>
        <taxon>Adrianichthyidae</taxon>
        <taxon>Oryziinae</taxon>
        <taxon>Oryzias</taxon>
    </lineage>
</organism>
<dbReference type="Gene3D" id="3.10.100.10">
    <property type="entry name" value="Mannose-Binding Protein A, subunit A"/>
    <property type="match status" value="1"/>
</dbReference>
<dbReference type="PROSITE" id="PS00615">
    <property type="entry name" value="C_TYPE_LECTIN_1"/>
    <property type="match status" value="1"/>
</dbReference>
<dbReference type="Ensembl" id="ENSORLT00015020731.1">
    <property type="protein sequence ID" value="ENSORLP00015030531.1"/>
    <property type="gene ID" value="ENSORLG00015014276.1"/>
</dbReference>
<sequence length="119" mass="13672">MVVFGCNSAFFLLQTQRVEFLPKSSIFASSDHPIPLLDHPNAFRQTFNRLAHVLALAGRHVWNCRSSFRNWYPGEPNNLNGQQLCVRFYGSVNGLWDDDDCSVALPFVCYRGELPFRFD</sequence>